<keyword evidence="2" id="KW-1185">Reference proteome</keyword>
<accession>D1W5N9</accession>
<reference evidence="1 2" key="1">
    <citation type="submission" date="2009-12" db="EMBL/GenBank/DDBJ databases">
        <title>Genome Sequence of Prevotella buccalis ATCC 35310.</title>
        <authorList>
            <person name="Durkin A.S."/>
            <person name="Madupu R."/>
            <person name="Torralba M."/>
            <person name="Methe B."/>
            <person name="Sutton G."/>
            <person name="Strausberg R.L."/>
            <person name="Nelson K.E."/>
        </authorList>
    </citation>
    <scope>NUCLEOTIDE SEQUENCE [LARGE SCALE GENOMIC DNA]</scope>
    <source>
        <strain evidence="1 2">ATCC 35310</strain>
    </source>
</reference>
<proteinExistence type="predicted"/>
<dbReference type="AlphaFoldDB" id="D1W5N9"/>
<sequence length="49" mass="5677">MKKYIVKSWSSAHGKQRITRVEAESEEDARQAVRVYYRFDSIESVTLAG</sequence>
<organism evidence="1 2">
    <name type="scientific">Hoylesella buccalis ATCC 35310</name>
    <dbReference type="NCBI Taxonomy" id="679190"/>
    <lineage>
        <taxon>Bacteria</taxon>
        <taxon>Pseudomonadati</taxon>
        <taxon>Bacteroidota</taxon>
        <taxon>Bacteroidia</taxon>
        <taxon>Bacteroidales</taxon>
        <taxon>Prevotellaceae</taxon>
        <taxon>Hoylesella</taxon>
    </lineage>
</organism>
<protein>
    <submittedName>
        <fullName evidence="1">Uncharacterized protein</fullName>
    </submittedName>
</protein>
<evidence type="ECO:0000313" key="2">
    <source>
        <dbReference type="Proteomes" id="UP000005283"/>
    </source>
</evidence>
<comment type="caution">
    <text evidence="1">The sequence shown here is derived from an EMBL/GenBank/DDBJ whole genome shotgun (WGS) entry which is preliminary data.</text>
</comment>
<dbReference type="Proteomes" id="UP000005283">
    <property type="component" value="Unassembled WGS sequence"/>
</dbReference>
<name>D1W5N9_9BACT</name>
<gene>
    <name evidence="1" type="ORF">HMPREF0650_0374</name>
</gene>
<dbReference type="STRING" id="679190.HMPREF0650_0374"/>
<dbReference type="EMBL" id="ADEG01000053">
    <property type="protein sequence ID" value="EFA92136.1"/>
    <property type="molecule type" value="Genomic_DNA"/>
</dbReference>
<evidence type="ECO:0000313" key="1">
    <source>
        <dbReference type="EMBL" id="EFA92136.1"/>
    </source>
</evidence>
<dbReference type="RefSeq" id="WP_004349125.1">
    <property type="nucleotide sequence ID" value="NZ_ADEG01000053.1"/>
</dbReference>